<dbReference type="PANTHER" id="PTHR14097:SF9">
    <property type="entry name" value="EPIMERASE, PUTATIVE (AFU_ORTHOLOGUE AFUA_8G07320)-RELATED"/>
    <property type="match status" value="1"/>
</dbReference>
<dbReference type="CDD" id="cd02440">
    <property type="entry name" value="AdoMet_MTases"/>
    <property type="match status" value="1"/>
</dbReference>
<dbReference type="AlphaFoldDB" id="A0A423VBV1"/>
<evidence type="ECO:0000313" key="4">
    <source>
        <dbReference type="Proteomes" id="UP000285146"/>
    </source>
</evidence>
<dbReference type="STRING" id="1230097.A0A423VBV1"/>
<comment type="caution">
    <text evidence="3">The sequence shown here is derived from an EMBL/GenBank/DDBJ whole genome shotgun (WGS) entry which is preliminary data.</text>
</comment>
<dbReference type="Proteomes" id="UP000285146">
    <property type="component" value="Unassembled WGS sequence"/>
</dbReference>
<dbReference type="Gene3D" id="3.40.50.150">
    <property type="entry name" value="Vaccinia Virus protein VP39"/>
    <property type="match status" value="1"/>
</dbReference>
<dbReference type="SUPFAM" id="SSF51735">
    <property type="entry name" value="NAD(P)-binding Rossmann-fold domains"/>
    <property type="match status" value="1"/>
</dbReference>
<dbReference type="InterPro" id="IPR029063">
    <property type="entry name" value="SAM-dependent_MTases_sf"/>
</dbReference>
<organism evidence="3 4">
    <name type="scientific">Cytospora leucostoma</name>
    <dbReference type="NCBI Taxonomy" id="1230097"/>
    <lineage>
        <taxon>Eukaryota</taxon>
        <taxon>Fungi</taxon>
        <taxon>Dikarya</taxon>
        <taxon>Ascomycota</taxon>
        <taxon>Pezizomycotina</taxon>
        <taxon>Sordariomycetes</taxon>
        <taxon>Sordariomycetidae</taxon>
        <taxon>Diaporthales</taxon>
        <taxon>Cytosporaceae</taxon>
        <taxon>Cytospora</taxon>
    </lineage>
</organism>
<gene>
    <name evidence="3" type="ORF">VPNG_10269</name>
</gene>
<feature type="region of interest" description="Disordered" evidence="1">
    <location>
        <begin position="1"/>
        <end position="22"/>
    </location>
</feature>
<dbReference type="EMBL" id="LKEB01000120">
    <property type="protein sequence ID" value="ROV88365.1"/>
    <property type="molecule type" value="Genomic_DNA"/>
</dbReference>
<proteinExistence type="predicted"/>
<dbReference type="OrthoDB" id="3535423at2759"/>
<dbReference type="Gene3D" id="3.40.50.720">
    <property type="entry name" value="NAD(P)-binding Rossmann-like Domain"/>
    <property type="match status" value="1"/>
</dbReference>
<protein>
    <recommendedName>
        <fullName evidence="2">Methyltransferase domain-containing protein</fullName>
    </recommendedName>
</protein>
<reference evidence="3 4" key="1">
    <citation type="submission" date="2015-09" db="EMBL/GenBank/DDBJ databases">
        <title>Host preference determinants of Valsa canker pathogens revealed by comparative genomics.</title>
        <authorList>
            <person name="Yin Z."/>
            <person name="Huang L."/>
        </authorList>
    </citation>
    <scope>NUCLEOTIDE SEQUENCE [LARGE SCALE GENOMIC DNA]</scope>
    <source>
        <strain evidence="3 4">SXYLt</strain>
    </source>
</reference>
<sequence length="495" mass="54563">MATWAPRAEYSKNQHATQAGGYRQYEHTPNGILEHQIYDSALGDCTGITVLDLGGGQGLRARQVIDHGAAAVDVVDLSPEMMHEGQNIEESLGRGDDVLRWYEADVSKTNELASLPLRFREQGYDMVMANWLFDHAGNMDMLDGMFRSVTQYLKPGGRFIGTRVINTPQALGATSGKYRCSYKDFEEIPGGLAYRYVIHIDPPVQYDASSMEVTYNPAKVDELHAKYGLEGPRCKLQSTTLESSPILTDLHLAHPSLFLTMKLITGGSSGFVGTELVRQALSNPAIKSIIGVSRRHTPVPSESNDDSGKLKSVICENFERYPDSLENELEDADACIWTIAVMPSKLKSLPWEEICKISRDYALTAIRALAELPRKQFTPLRFVYISGHFAPRKETEDMKILDEHGMMAYGLLRGDAESRILDFAEQSNGKVQSQVAKPGIIAAPGRVLPTISGLPQVELSDIAAALLDQVANGLEKDTLYNDDLTRIGQKVLAGQ</sequence>
<accession>A0A423VBV1</accession>
<dbReference type="InterPro" id="IPR036291">
    <property type="entry name" value="NAD(P)-bd_dom_sf"/>
</dbReference>
<keyword evidence="4" id="KW-1185">Reference proteome</keyword>
<dbReference type="InParanoid" id="A0A423VBV1"/>
<dbReference type="InterPro" id="IPR041698">
    <property type="entry name" value="Methyltransf_25"/>
</dbReference>
<dbReference type="Pfam" id="PF13649">
    <property type="entry name" value="Methyltransf_25"/>
    <property type="match status" value="1"/>
</dbReference>
<feature type="domain" description="Methyltransferase" evidence="2">
    <location>
        <begin position="50"/>
        <end position="157"/>
    </location>
</feature>
<evidence type="ECO:0000256" key="1">
    <source>
        <dbReference type="SAM" id="MobiDB-lite"/>
    </source>
</evidence>
<dbReference type="PANTHER" id="PTHR14097">
    <property type="entry name" value="OXIDOREDUCTASE HTATIP2"/>
    <property type="match status" value="1"/>
</dbReference>
<evidence type="ECO:0000313" key="3">
    <source>
        <dbReference type="EMBL" id="ROV88365.1"/>
    </source>
</evidence>
<name>A0A423VBV1_9PEZI</name>
<evidence type="ECO:0000259" key="2">
    <source>
        <dbReference type="Pfam" id="PF13649"/>
    </source>
</evidence>
<dbReference type="SUPFAM" id="SSF53335">
    <property type="entry name" value="S-adenosyl-L-methionine-dependent methyltransferases"/>
    <property type="match status" value="1"/>
</dbReference>